<accession>A0A926DVX1</accession>
<name>A0A926DVX1_9FIRM</name>
<dbReference type="Proteomes" id="UP000657006">
    <property type="component" value="Unassembled WGS sequence"/>
</dbReference>
<feature type="compositionally biased region" description="Polar residues" evidence="1">
    <location>
        <begin position="45"/>
        <end position="54"/>
    </location>
</feature>
<dbReference type="EMBL" id="JACRSQ010000020">
    <property type="protein sequence ID" value="MBC8544379.1"/>
    <property type="molecule type" value="Genomic_DNA"/>
</dbReference>
<comment type="caution">
    <text evidence="2">The sequence shown here is derived from an EMBL/GenBank/DDBJ whole genome shotgun (WGS) entry which is preliminary data.</text>
</comment>
<dbReference type="AlphaFoldDB" id="A0A926DVX1"/>
<feature type="compositionally biased region" description="Basic and acidic residues" evidence="1">
    <location>
        <begin position="1"/>
        <end position="18"/>
    </location>
</feature>
<feature type="compositionally biased region" description="Basic residues" evidence="1">
    <location>
        <begin position="62"/>
        <end position="74"/>
    </location>
</feature>
<protein>
    <submittedName>
        <fullName evidence="2">Uncharacterized protein</fullName>
    </submittedName>
</protein>
<evidence type="ECO:0000313" key="3">
    <source>
        <dbReference type="Proteomes" id="UP000657006"/>
    </source>
</evidence>
<organism evidence="2 3">
    <name type="scientific">Bianquea renquensis</name>
    <dbReference type="NCBI Taxonomy" id="2763661"/>
    <lineage>
        <taxon>Bacteria</taxon>
        <taxon>Bacillati</taxon>
        <taxon>Bacillota</taxon>
        <taxon>Clostridia</taxon>
        <taxon>Eubacteriales</taxon>
        <taxon>Bianqueaceae</taxon>
        <taxon>Bianquea</taxon>
    </lineage>
</organism>
<evidence type="ECO:0000313" key="2">
    <source>
        <dbReference type="EMBL" id="MBC8544379.1"/>
    </source>
</evidence>
<reference evidence="2" key="1">
    <citation type="submission" date="2020-08" db="EMBL/GenBank/DDBJ databases">
        <title>Genome public.</title>
        <authorList>
            <person name="Liu C."/>
            <person name="Sun Q."/>
        </authorList>
    </citation>
    <scope>NUCLEOTIDE SEQUENCE</scope>
    <source>
        <strain evidence="2">NSJ-32</strain>
    </source>
</reference>
<feature type="compositionally biased region" description="Basic residues" evidence="1">
    <location>
        <begin position="83"/>
        <end position="94"/>
    </location>
</feature>
<evidence type="ECO:0000256" key="1">
    <source>
        <dbReference type="SAM" id="MobiDB-lite"/>
    </source>
</evidence>
<dbReference type="RefSeq" id="WP_249289885.1">
    <property type="nucleotide sequence ID" value="NZ_JACRSQ010000020.1"/>
</dbReference>
<keyword evidence="3" id="KW-1185">Reference proteome</keyword>
<gene>
    <name evidence="2" type="ORF">H8730_12605</name>
</gene>
<sequence length="105" mass="12015">MHAGEVKNDTVQRAHEDIFSAATVETTEPAEKRDQKCTPARRRTTPSSGHTEANSLPPAAKRSCRRRYRMINARRRGEERHRPAGTRRLIPRRQRRDDLAGGDTE</sequence>
<proteinExistence type="predicted"/>
<feature type="region of interest" description="Disordered" evidence="1">
    <location>
        <begin position="1"/>
        <end position="105"/>
    </location>
</feature>